<dbReference type="EMBL" id="JAPMSZ010000009">
    <property type="protein sequence ID" value="KAJ5091822.1"/>
    <property type="molecule type" value="Genomic_DNA"/>
</dbReference>
<evidence type="ECO:0000313" key="2">
    <source>
        <dbReference type="Proteomes" id="UP001141434"/>
    </source>
</evidence>
<dbReference type="AlphaFoldDB" id="A0A9W9F1F3"/>
<dbReference type="OrthoDB" id="5134445at2759"/>
<proteinExistence type="predicted"/>
<reference evidence="1" key="1">
    <citation type="submission" date="2022-11" db="EMBL/GenBank/DDBJ databases">
        <authorList>
            <person name="Petersen C."/>
        </authorList>
    </citation>
    <scope>NUCLEOTIDE SEQUENCE</scope>
    <source>
        <strain evidence="1">IBT 34128</strain>
    </source>
</reference>
<protein>
    <submittedName>
        <fullName evidence="1">Uncharacterized protein</fullName>
    </submittedName>
</protein>
<comment type="caution">
    <text evidence="1">The sequence shown here is derived from an EMBL/GenBank/DDBJ whole genome shotgun (WGS) entry which is preliminary data.</text>
</comment>
<organism evidence="1 2">
    <name type="scientific">Penicillium alfredii</name>
    <dbReference type="NCBI Taxonomy" id="1506179"/>
    <lineage>
        <taxon>Eukaryota</taxon>
        <taxon>Fungi</taxon>
        <taxon>Dikarya</taxon>
        <taxon>Ascomycota</taxon>
        <taxon>Pezizomycotina</taxon>
        <taxon>Eurotiomycetes</taxon>
        <taxon>Eurotiomycetidae</taxon>
        <taxon>Eurotiales</taxon>
        <taxon>Aspergillaceae</taxon>
        <taxon>Penicillium</taxon>
    </lineage>
</organism>
<accession>A0A9W9F1F3</accession>
<reference evidence="1" key="2">
    <citation type="journal article" date="2023" name="IMA Fungus">
        <title>Comparative genomic study of the Penicillium genus elucidates a diverse pangenome and 15 lateral gene transfer events.</title>
        <authorList>
            <person name="Petersen C."/>
            <person name="Sorensen T."/>
            <person name="Nielsen M.R."/>
            <person name="Sondergaard T.E."/>
            <person name="Sorensen J.L."/>
            <person name="Fitzpatrick D.A."/>
            <person name="Frisvad J.C."/>
            <person name="Nielsen K.L."/>
        </authorList>
    </citation>
    <scope>NUCLEOTIDE SEQUENCE</scope>
    <source>
        <strain evidence="1">IBT 34128</strain>
    </source>
</reference>
<name>A0A9W9F1F3_9EURO</name>
<dbReference type="RefSeq" id="XP_056510019.1">
    <property type="nucleotide sequence ID" value="XM_056657219.1"/>
</dbReference>
<dbReference type="Proteomes" id="UP001141434">
    <property type="component" value="Unassembled WGS sequence"/>
</dbReference>
<dbReference type="GeneID" id="81396388"/>
<sequence>MCSQYGQFVLDGGASDFITKLKADDNFVDNEGSTWNAAQEETFLYNLARGFYKTEVEVYDILNDPQSKGIPRLFACVTMRDSLFLPQPASISEYFEIPGILLQYIKGFPLTESLLMLHARAGSRSAKKPF</sequence>
<gene>
    <name evidence="1" type="ORF">NUU61_006692</name>
</gene>
<keyword evidence="2" id="KW-1185">Reference proteome</keyword>
<evidence type="ECO:0000313" key="1">
    <source>
        <dbReference type="EMBL" id="KAJ5091822.1"/>
    </source>
</evidence>